<evidence type="ECO:0000313" key="4">
    <source>
        <dbReference type="Proteomes" id="UP000603141"/>
    </source>
</evidence>
<organism evidence="3 4">
    <name type="scientific">Luteolibacter pohnpeiensis</name>
    <dbReference type="NCBI Taxonomy" id="454153"/>
    <lineage>
        <taxon>Bacteria</taxon>
        <taxon>Pseudomonadati</taxon>
        <taxon>Verrucomicrobiota</taxon>
        <taxon>Verrucomicrobiia</taxon>
        <taxon>Verrucomicrobiales</taxon>
        <taxon>Verrucomicrobiaceae</taxon>
        <taxon>Luteolibacter</taxon>
    </lineage>
</organism>
<name>A0A934S4H4_9BACT</name>
<keyword evidence="2" id="KW-0732">Signal</keyword>
<feature type="region of interest" description="Disordered" evidence="1">
    <location>
        <begin position="1780"/>
        <end position="1806"/>
    </location>
</feature>
<dbReference type="Proteomes" id="UP000603141">
    <property type="component" value="Unassembled WGS sequence"/>
</dbReference>
<evidence type="ECO:0000256" key="2">
    <source>
        <dbReference type="SAM" id="SignalP"/>
    </source>
</evidence>
<protein>
    <submittedName>
        <fullName evidence="3">Uncharacterized protein</fullName>
    </submittedName>
</protein>
<evidence type="ECO:0000313" key="3">
    <source>
        <dbReference type="EMBL" id="MBK1880964.1"/>
    </source>
</evidence>
<reference evidence="3" key="1">
    <citation type="submission" date="2021-01" db="EMBL/GenBank/DDBJ databases">
        <title>Modified the classification status of verrucomicrobia.</title>
        <authorList>
            <person name="Feng X."/>
        </authorList>
    </citation>
    <scope>NUCLEOTIDE SEQUENCE</scope>
    <source>
        <strain evidence="3">KCTC 22041</strain>
    </source>
</reference>
<dbReference type="SUPFAM" id="SSF82171">
    <property type="entry name" value="DPP6 N-terminal domain-like"/>
    <property type="match status" value="1"/>
</dbReference>
<keyword evidence="4" id="KW-1185">Reference proteome</keyword>
<proteinExistence type="predicted"/>
<sequence length="1871" mass="210787">MLMSHAILFLALVWVSPIFSPAFGETAENTQKPDFFDVVGKTPATVVAAIPRPTLVMRDDVLMSGFVGLPMSSEHRKEFIAALRASMAKEQPNPNIQLCLTNLLEEDHDYPAALDAQRGGPITDIAREASLLWKLGETEEAKRTIHDGDTLSLSNVQLWLSVVRNDVIANHQDEAMELLSFLEQQDPLAGRVRTKLAIQHLEIARRTGNVDKLLQETESPVLRALWHDALGQTSEYNKAIEEAGKKPSVGDLETLYQIHANNEPILNRYLAEALNRGDLTTGERRRLLQLCGRYSQPLIAWLNMPTGQIETADLFTSRPGIPMGHVTPEIKQRLLDIFTTDPGNSDLNLIMASSQITKRNESVKYLEVAATDLHEELSDQELYQGDNAYKALRRLSNLIKPETCYQILKTNPKFEKLSPERQIYYLIAADLEDQIDKTIPLCHFQNLPPSISGFRLLDYFNYRSRQHGLSEESLAILLDRLPDLLMGDRSVSPLDLHINAYSTFTFLINSGVPNPDVETAISKVIVTAGEHSESFRQSIINAIPKSAAGLEKYRALQTKPIPRNLEEVEANSELSFIYLFLPPDVSILGQGFDTSSSYRAIDGHHRVPPPQNTIFSIISIHSPWVNSVSYFNPESNQLDTELQARLRIFFADFPERTLVYDLLVQTGEYLCPDEKVVAIAKDRIENFNKTSPIDPTAGMFLFAEAIARGHSPEESAHYLENCDQYLCPAKARAFTAYHNYLVPNNLRPARRPVRDTKKILETIKRQFNSADPKPEDLPTGMSDSHSLDIIDQLKICVESDESNSERAIDLAKQILARYSQFWNSNRSIHSSHGTTDSSPENTSYQILINNHLYDGFEKDLVKQLEEARKSDITILRVRCLLHSFHVTHSTQAIYPYAKQLFKLDPSERWVAADVLAAATEENNPELALRAMESLYKVSPSYLMKTIHQIMTQPSSRSPRLNPFELFTRENNHQLVELLLNSPILDEESTSPIPTISDQSDFLPLYRHLAKIEPESLKPILNRYRAITPANGRMLAEIASELVDQNHQATAVDILADAYFTVRTTPSNHASQTQPTDLNIDDLDIEALIKLNLAIPLADAESRYPETSATARVRLIIKLAAYPNPETLDQSIIPFLKSLNQEQQISFKNKLLLLLKFLANDGEKLRFRFIHSTGQLSDLFSSFEDCLSKFTLATKLGDGSFIDTDWSQIKQLITTEDSQSKRFMLNEIAWPMARYSRDVSWIEFCGLTSQAEAPREMWATNFPDHNSLKTIPKNRLELIASSFLKDLAPGPKYSQHVLALFDRLLSSNSSDISLYEKFRPWLAYPLDPKIHNSNWRQQVLDLITRNPAGAQPQISAIFTGETWKISWSLSSIQSQNDYTIPSCDFSFLDGLYDLEFVTGNRVDRMKTFHSVLAAKATGQIDLDLPEDSQFIALLAKERSGKNIRLSVPIQIRERIVMDAPEVSPPFKSSDIHGPFEQSRVMEISENTGSQTIDLLTFPCNPIAPSPCVRGWLLSNSGVQLALSFRDSTGHEIDRSTLSKDPSPEIPFPTWQSFSSLHSEFTTHRSVAPQSTSTIVLTCSKPHDGSAIYIADLWIEHSSLTGGMPPGVEKIGQLKGFRQMVLVDPSSHQFVALTNQGLTLFDLSTKVTKDFKIDGSCGELHAIVWIRFADSRVIYYTRENRFYLLDLRDQEIHLLYSMEPTAFIYTETLDKIALSPDGKYLAWPGKNAGIHLIQLDQPGDYPHRLFETTKANSLHFAEHGKILRAICRNGFFSVNLDGWQSNPPSITNQPPTTPEFRSDNRPATNITPIPSSILTLRTGSVKTLAETRVQNRCVLLPSGVAAIDSEGKPFFVDFFGRIFRFELENLADYPKDH</sequence>
<dbReference type="EMBL" id="JAENIJ010000001">
    <property type="protein sequence ID" value="MBK1880964.1"/>
    <property type="molecule type" value="Genomic_DNA"/>
</dbReference>
<feature type="chain" id="PRO_5037979399" evidence="2">
    <location>
        <begin position="25"/>
        <end position="1871"/>
    </location>
</feature>
<evidence type="ECO:0000256" key="1">
    <source>
        <dbReference type="SAM" id="MobiDB-lite"/>
    </source>
</evidence>
<comment type="caution">
    <text evidence="3">The sequence shown here is derived from an EMBL/GenBank/DDBJ whole genome shotgun (WGS) entry which is preliminary data.</text>
</comment>
<accession>A0A934S4H4</accession>
<gene>
    <name evidence="3" type="ORF">JIN85_00975</name>
</gene>
<feature type="signal peptide" evidence="2">
    <location>
        <begin position="1"/>
        <end position="24"/>
    </location>
</feature>